<dbReference type="AlphaFoldDB" id="A0A1C4FJN6"/>
<gene>
    <name evidence="1" type="ORF">GA0061070_103710</name>
</gene>
<dbReference type="EMBL" id="FMBC01000037">
    <property type="protein sequence ID" value="SCC55691.1"/>
    <property type="molecule type" value="Genomic_DNA"/>
</dbReference>
<name>A0A1C4FJN6_9ENTR</name>
<reference evidence="2" key="1">
    <citation type="submission" date="2016-08" db="EMBL/GenBank/DDBJ databases">
        <authorList>
            <person name="Varghese N."/>
            <person name="Submissions Spin"/>
        </authorList>
    </citation>
    <scope>NUCLEOTIDE SEQUENCE [LARGE SCALE GENOMIC DNA]</scope>
    <source>
        <strain evidence="2">REICA_142</strain>
    </source>
</reference>
<evidence type="ECO:0000313" key="2">
    <source>
        <dbReference type="Proteomes" id="UP000198515"/>
    </source>
</evidence>
<dbReference type="Proteomes" id="UP000198515">
    <property type="component" value="Unassembled WGS sequence"/>
</dbReference>
<sequence>MQGGGEGIKHFQCWVAGATFDAADISAIKPAFLGKTFLRKPCLHAQRSNTLSQQTFDISGIFHTYSIVF</sequence>
<protein>
    <submittedName>
        <fullName evidence="1">Uncharacterized protein</fullName>
    </submittedName>
</protein>
<evidence type="ECO:0000313" key="1">
    <source>
        <dbReference type="EMBL" id="SCC55691.1"/>
    </source>
</evidence>
<proteinExistence type="predicted"/>
<accession>A0A1C4FJN6</accession>
<keyword evidence="2" id="KW-1185">Reference proteome</keyword>
<organism evidence="1 2">
    <name type="scientific">Kosakonia oryziphila</name>
    <dbReference type="NCBI Taxonomy" id="1005667"/>
    <lineage>
        <taxon>Bacteria</taxon>
        <taxon>Pseudomonadati</taxon>
        <taxon>Pseudomonadota</taxon>
        <taxon>Gammaproteobacteria</taxon>
        <taxon>Enterobacterales</taxon>
        <taxon>Enterobacteriaceae</taxon>
        <taxon>Kosakonia</taxon>
    </lineage>
</organism>